<sequence>MICMCIQMPLSEIDEEARMDLLDRANGDWKARLGKMLVSILSLRS</sequence>
<dbReference type="Proteomes" id="UP000007887">
    <property type="component" value="Chromosome"/>
</dbReference>
<evidence type="ECO:0000313" key="2">
    <source>
        <dbReference type="Proteomes" id="UP000007887"/>
    </source>
</evidence>
<reference evidence="1 2" key="1">
    <citation type="submission" date="2011-10" db="EMBL/GenBank/DDBJ databases">
        <title>Whole genome sequence of Selenomonas ruminantium subsp. lactilytica TAM6421.</title>
        <authorList>
            <person name="Oguchi A."/>
            <person name="Ankai A."/>
            <person name="Kaneko J."/>
            <person name="Yamada-Narita S."/>
            <person name="Fukui S."/>
            <person name="Takahashi M."/>
            <person name="Onodera T."/>
            <person name="Kojima S."/>
            <person name="Fushimi T."/>
            <person name="Abe N."/>
            <person name="Kamio Y."/>
            <person name="Yamazaki S."/>
            <person name="Fujita N."/>
        </authorList>
    </citation>
    <scope>NUCLEOTIDE SEQUENCE [LARGE SCALE GENOMIC DNA]</scope>
    <source>
        <strain evidence="2">NBRC 103574 / TAM6421</strain>
    </source>
</reference>
<evidence type="ECO:0000313" key="1">
    <source>
        <dbReference type="EMBL" id="BAL83153.1"/>
    </source>
</evidence>
<dbReference type="KEGG" id="sri:SELR_14450"/>
<accession>I0GQW6</accession>
<dbReference type="HOGENOM" id="CLU_3205170_0_0_9"/>
<proteinExistence type="predicted"/>
<dbReference type="PATRIC" id="fig|927704.6.peg.1494"/>
<protein>
    <submittedName>
        <fullName evidence="1">Uncharacterized protein</fullName>
    </submittedName>
</protein>
<name>I0GQW6_SELRL</name>
<dbReference type="EMBL" id="AP012292">
    <property type="protein sequence ID" value="BAL83153.1"/>
    <property type="molecule type" value="Genomic_DNA"/>
</dbReference>
<dbReference type="AlphaFoldDB" id="I0GQW6"/>
<gene>
    <name evidence="1" type="ordered locus">SELR_14450</name>
</gene>
<organism evidence="1 2">
    <name type="scientific">Selenomonas ruminantium subsp. lactilytica (strain NBRC 103574 / TAM6421)</name>
    <dbReference type="NCBI Taxonomy" id="927704"/>
    <lineage>
        <taxon>Bacteria</taxon>
        <taxon>Bacillati</taxon>
        <taxon>Bacillota</taxon>
        <taxon>Negativicutes</taxon>
        <taxon>Selenomonadales</taxon>
        <taxon>Selenomonadaceae</taxon>
        <taxon>Selenomonas</taxon>
    </lineage>
</organism>